<accession>A0ABV2SGS6</accession>
<protein>
    <submittedName>
        <fullName evidence="8">Site-specific recombinase XerD</fullName>
    </submittedName>
</protein>
<sequence>MSRKLFSKRGDKWVGEFPPEGGWEKGRRGVRRTLCSVDSLSHLSDMDKQLKLMELYQEQGRKIQRASEAEKAERAKKQQAKNNWTVQQASRVWLDEVKIHRSEETVKSYKNTIKYYIQANQNHRVRDYDKEHEVKFLKHLKTLPGKSGKLMAVTSQNVHARQLRVFLRWCFYDQRILKHKPKVNAPKVKKKDMKTLELSELEKLKQFIISEYKRGLAKRSEDLTGRQRADNERLIRDMRNLLRAYMVATQSLLRLGAIWQLPLNCIDMKRRIIKIRDNEELGWENKKDKWPDKPINDELYEFLEKDLAERNENEKYWLDKGDGRQWYSDTSDVSSQATRACRAAGLPKLKPFHWGMRATMITQLLLNGTDPYSVQQLADHDSISTTMLYLDGRKVQQKNAADAAARLSKSVTKVSQDDSDNQEPL</sequence>
<dbReference type="CDD" id="cd00397">
    <property type="entry name" value="DNA_BRE_C"/>
    <property type="match status" value="1"/>
</dbReference>
<evidence type="ECO:0000256" key="4">
    <source>
        <dbReference type="ARBA" id="ARBA00023172"/>
    </source>
</evidence>
<dbReference type="InterPro" id="IPR044068">
    <property type="entry name" value="CB"/>
</dbReference>
<dbReference type="EMBL" id="JBEWTB010000002">
    <property type="protein sequence ID" value="MET4756982.1"/>
    <property type="molecule type" value="Genomic_DNA"/>
</dbReference>
<dbReference type="Gene3D" id="1.10.150.130">
    <property type="match status" value="1"/>
</dbReference>
<feature type="domain" description="Core-binding (CB)" evidence="7">
    <location>
        <begin position="84"/>
        <end position="171"/>
    </location>
</feature>
<dbReference type="InterPro" id="IPR011010">
    <property type="entry name" value="DNA_brk_join_enz"/>
</dbReference>
<keyword evidence="3 5" id="KW-0238">DNA-binding</keyword>
<dbReference type="PROSITE" id="PS51898">
    <property type="entry name" value="TYR_RECOMBINASE"/>
    <property type="match status" value="1"/>
</dbReference>
<keyword evidence="2" id="KW-0229">DNA integration</keyword>
<organism evidence="8 9">
    <name type="scientific">Endozoicomonas lisbonensis</name>
    <dbReference type="NCBI Taxonomy" id="3120522"/>
    <lineage>
        <taxon>Bacteria</taxon>
        <taxon>Pseudomonadati</taxon>
        <taxon>Pseudomonadota</taxon>
        <taxon>Gammaproteobacteria</taxon>
        <taxon>Oceanospirillales</taxon>
        <taxon>Endozoicomonadaceae</taxon>
        <taxon>Endozoicomonas</taxon>
    </lineage>
</organism>
<dbReference type="PANTHER" id="PTHR30349:SF64">
    <property type="entry name" value="PROPHAGE INTEGRASE INTD-RELATED"/>
    <property type="match status" value="1"/>
</dbReference>
<evidence type="ECO:0000313" key="8">
    <source>
        <dbReference type="EMBL" id="MET4756982.1"/>
    </source>
</evidence>
<reference evidence="8 9" key="1">
    <citation type="submission" date="2024-06" db="EMBL/GenBank/DDBJ databases">
        <title>Genomic Encyclopedia of Type Strains, Phase V (KMG-V): Genome sequencing to study the core and pangenomes of soil and plant-associated prokaryotes.</title>
        <authorList>
            <person name="Whitman W."/>
        </authorList>
    </citation>
    <scope>NUCLEOTIDE SEQUENCE [LARGE SCALE GENOMIC DNA]</scope>
    <source>
        <strain evidence="8 9">NE40</strain>
    </source>
</reference>
<evidence type="ECO:0000256" key="3">
    <source>
        <dbReference type="ARBA" id="ARBA00023125"/>
    </source>
</evidence>
<keyword evidence="9" id="KW-1185">Reference proteome</keyword>
<feature type="domain" description="Tyr recombinase" evidence="6">
    <location>
        <begin position="218"/>
        <end position="402"/>
    </location>
</feature>
<dbReference type="SUPFAM" id="SSF56349">
    <property type="entry name" value="DNA breaking-rejoining enzymes"/>
    <property type="match status" value="1"/>
</dbReference>
<evidence type="ECO:0000256" key="2">
    <source>
        <dbReference type="ARBA" id="ARBA00022908"/>
    </source>
</evidence>
<dbReference type="InterPro" id="IPR013762">
    <property type="entry name" value="Integrase-like_cat_sf"/>
</dbReference>
<evidence type="ECO:0000259" key="6">
    <source>
        <dbReference type="PROSITE" id="PS51898"/>
    </source>
</evidence>
<proteinExistence type="inferred from homology"/>
<dbReference type="RefSeq" id="WP_354016343.1">
    <property type="nucleotide sequence ID" value="NZ_JBEWTB010000002.1"/>
</dbReference>
<dbReference type="PANTHER" id="PTHR30349">
    <property type="entry name" value="PHAGE INTEGRASE-RELATED"/>
    <property type="match status" value="1"/>
</dbReference>
<dbReference type="InterPro" id="IPR010998">
    <property type="entry name" value="Integrase_recombinase_N"/>
</dbReference>
<name>A0ABV2SGS6_9GAMM</name>
<evidence type="ECO:0000256" key="5">
    <source>
        <dbReference type="PROSITE-ProRule" id="PRU01248"/>
    </source>
</evidence>
<dbReference type="Pfam" id="PF00589">
    <property type="entry name" value="Phage_integrase"/>
    <property type="match status" value="1"/>
</dbReference>
<evidence type="ECO:0000313" key="9">
    <source>
        <dbReference type="Proteomes" id="UP001549366"/>
    </source>
</evidence>
<dbReference type="Proteomes" id="UP001549366">
    <property type="component" value="Unassembled WGS sequence"/>
</dbReference>
<evidence type="ECO:0000259" key="7">
    <source>
        <dbReference type="PROSITE" id="PS51900"/>
    </source>
</evidence>
<comment type="caution">
    <text evidence="8">The sequence shown here is derived from an EMBL/GenBank/DDBJ whole genome shotgun (WGS) entry which is preliminary data.</text>
</comment>
<dbReference type="InterPro" id="IPR002104">
    <property type="entry name" value="Integrase_catalytic"/>
</dbReference>
<dbReference type="PROSITE" id="PS51900">
    <property type="entry name" value="CB"/>
    <property type="match status" value="1"/>
</dbReference>
<gene>
    <name evidence="8" type="ORF">V5J35_002174</name>
</gene>
<keyword evidence="4" id="KW-0233">DNA recombination</keyword>
<dbReference type="InterPro" id="IPR050090">
    <property type="entry name" value="Tyrosine_recombinase_XerCD"/>
</dbReference>
<comment type="similarity">
    <text evidence="1">Belongs to the 'phage' integrase family.</text>
</comment>
<dbReference type="Gene3D" id="1.10.443.10">
    <property type="entry name" value="Intergrase catalytic core"/>
    <property type="match status" value="1"/>
</dbReference>
<evidence type="ECO:0000256" key="1">
    <source>
        <dbReference type="ARBA" id="ARBA00008857"/>
    </source>
</evidence>